<accession>A0A6J6CLD4</accession>
<organism evidence="3">
    <name type="scientific">freshwater metagenome</name>
    <dbReference type="NCBI Taxonomy" id="449393"/>
    <lineage>
        <taxon>unclassified sequences</taxon>
        <taxon>metagenomes</taxon>
        <taxon>ecological metagenomes</taxon>
    </lineage>
</organism>
<feature type="domain" description="Glycosyltransferase subfamily 4-like N-terminal" evidence="2">
    <location>
        <begin position="15"/>
        <end position="172"/>
    </location>
</feature>
<dbReference type="InterPro" id="IPR050194">
    <property type="entry name" value="Glycosyltransferase_grp1"/>
</dbReference>
<evidence type="ECO:0000313" key="4">
    <source>
        <dbReference type="EMBL" id="CAB4575132.1"/>
    </source>
</evidence>
<reference evidence="3" key="1">
    <citation type="submission" date="2020-05" db="EMBL/GenBank/DDBJ databases">
        <authorList>
            <person name="Chiriac C."/>
            <person name="Salcher M."/>
            <person name="Ghai R."/>
            <person name="Kavagutti S V."/>
        </authorList>
    </citation>
    <scope>NUCLEOTIDE SEQUENCE</scope>
</reference>
<dbReference type="Pfam" id="PF13439">
    <property type="entry name" value="Glyco_transf_4"/>
    <property type="match status" value="1"/>
</dbReference>
<dbReference type="PANTHER" id="PTHR45947">
    <property type="entry name" value="SULFOQUINOVOSYL TRANSFERASE SQD2"/>
    <property type="match status" value="1"/>
</dbReference>
<gene>
    <name evidence="3" type="ORF">UFOPK1572_00140</name>
    <name evidence="4" type="ORF">UFOPK1704_00667</name>
</gene>
<feature type="domain" description="Glycosyl transferase family 1" evidence="1">
    <location>
        <begin position="180"/>
        <end position="331"/>
    </location>
</feature>
<dbReference type="PANTHER" id="PTHR45947:SF3">
    <property type="entry name" value="SULFOQUINOVOSYL TRANSFERASE SQD2"/>
    <property type="match status" value="1"/>
</dbReference>
<dbReference type="CDD" id="cd03801">
    <property type="entry name" value="GT4_PimA-like"/>
    <property type="match status" value="1"/>
</dbReference>
<evidence type="ECO:0000259" key="1">
    <source>
        <dbReference type="Pfam" id="PF00534"/>
    </source>
</evidence>
<sequence>MLRIGMVSPYSLTIPGGVQQQVLGLARALREKGHEVRVLGPCDGPPPDPFVTPLGNSLPTAVNGSVAPVAPDASAALRTIRALNDEAFDVLHVHEPLVPGPTLTSLLVKMAPVVATFHSAGESAPYRVFSRQLKWIASRIDIRVGVSHDAVELAQRYIGGEYEVLFNGIDLAMYDSIPVQPREKVIFFLGRHEPRKGLSVLIDAMALLPSDVTLWIASDGPETGELQARTHGDARIQWLGRISDEEKVDRLSRASAFCAPSLRGESFGIVLIEAMASGAPVVSTDIDGYRNVATDGVNSLLVEPGNAQALATALARVLTDTRLAQQFRENGLVRARQFSMDALADHYVELYLRALSMEASNITTIEVPRMLRRFEGRFLRRSRLG</sequence>
<dbReference type="SUPFAM" id="SSF53756">
    <property type="entry name" value="UDP-Glycosyltransferase/glycogen phosphorylase"/>
    <property type="match status" value="1"/>
</dbReference>
<evidence type="ECO:0000313" key="3">
    <source>
        <dbReference type="EMBL" id="CAB4550638.1"/>
    </source>
</evidence>
<dbReference type="GO" id="GO:0016757">
    <property type="term" value="F:glycosyltransferase activity"/>
    <property type="evidence" value="ECO:0007669"/>
    <property type="project" value="InterPro"/>
</dbReference>
<dbReference type="InterPro" id="IPR028098">
    <property type="entry name" value="Glyco_trans_4-like_N"/>
</dbReference>
<dbReference type="AlphaFoldDB" id="A0A6J6CLD4"/>
<dbReference type="EMBL" id="CAEZTC010000009">
    <property type="protein sequence ID" value="CAB4550638.1"/>
    <property type="molecule type" value="Genomic_DNA"/>
</dbReference>
<dbReference type="Gene3D" id="3.40.50.2000">
    <property type="entry name" value="Glycogen Phosphorylase B"/>
    <property type="match status" value="2"/>
</dbReference>
<dbReference type="EMBL" id="CAEZTQ010000118">
    <property type="protein sequence ID" value="CAB4575132.1"/>
    <property type="molecule type" value="Genomic_DNA"/>
</dbReference>
<protein>
    <submittedName>
        <fullName evidence="3">Unannotated protein</fullName>
    </submittedName>
</protein>
<dbReference type="Pfam" id="PF00534">
    <property type="entry name" value="Glycos_transf_1"/>
    <property type="match status" value="1"/>
</dbReference>
<dbReference type="InterPro" id="IPR001296">
    <property type="entry name" value="Glyco_trans_1"/>
</dbReference>
<name>A0A6J6CLD4_9ZZZZ</name>
<proteinExistence type="predicted"/>
<evidence type="ECO:0000259" key="2">
    <source>
        <dbReference type="Pfam" id="PF13439"/>
    </source>
</evidence>